<dbReference type="PROSITE" id="PS50054">
    <property type="entry name" value="TYR_PHOSPHATASE_DUAL"/>
    <property type="match status" value="1"/>
</dbReference>
<evidence type="ECO:0000256" key="1">
    <source>
        <dbReference type="ARBA" id="ARBA00022801"/>
    </source>
</evidence>
<dbReference type="InterPro" id="IPR020422">
    <property type="entry name" value="TYR_PHOSPHATASE_DUAL_dom"/>
</dbReference>
<dbReference type="SMART" id="SM00195">
    <property type="entry name" value="DSPc"/>
    <property type="match status" value="1"/>
</dbReference>
<dbReference type="InterPro" id="IPR016130">
    <property type="entry name" value="Tyr_Pase_AS"/>
</dbReference>
<sequence length="446" mass="48626">MEAETRAQCLFPNIREAFFDRSIWLEESDEAAYHSAVHTSCAEQQQSSGKAPMKLDLRSLSQSEGPPSELQARREKYAFFEKQCSEVANGLFLGSDVVARNREVLRAANITHVINCVGFLYPAYFQDELTYLVLYLQDTPLEDIAAVLYDVFDFIEAAKARNGRVLLHCSQGVSRSASLAIAYLMWKQNRTFDDTLAAVKAIRGVANPNIGFTCQLLSWQRRRAQQGRGAGSSLHRIAPQCAAAPRHLVAKPVRDASAAALDPRGAFIAQHGGSTAIWKGRLCHPKFLEAAQKSVQQFIRYEAASKDAAIVCEGEDHPALSWLAAVGSSDWLSPVAEKEIYNSDFQVFADADTGSPPDSGRTSSQSNADSARLSQSSRQNSARPGRSAEGGQGLDTARTSESSGRAPKTPRTPADDDAGSPNQRSRKMRRADSGSENRTSSFTGSE</sequence>
<dbReference type="Gene3D" id="3.90.190.10">
    <property type="entry name" value="Protein tyrosine phosphatase superfamily"/>
    <property type="match status" value="1"/>
</dbReference>
<dbReference type="Pfam" id="PF00782">
    <property type="entry name" value="DSPc"/>
    <property type="match status" value="1"/>
</dbReference>
<dbReference type="GO" id="GO:0004721">
    <property type="term" value="F:phosphoprotein phosphatase activity"/>
    <property type="evidence" value="ECO:0007669"/>
    <property type="project" value="UniProtKB-KW"/>
</dbReference>
<comment type="caution">
    <text evidence="6">The sequence shown here is derived from an EMBL/GenBank/DDBJ whole genome shotgun (WGS) entry which is preliminary data.</text>
</comment>
<keyword evidence="7" id="KW-1185">Reference proteome</keyword>
<feature type="region of interest" description="Disordered" evidence="3">
    <location>
        <begin position="349"/>
        <end position="446"/>
    </location>
</feature>
<reference evidence="6 7" key="1">
    <citation type="submission" date="2023-10" db="EMBL/GenBank/DDBJ databases">
        <authorList>
            <person name="Maclean D."/>
            <person name="Macfadyen A."/>
        </authorList>
    </citation>
    <scope>NUCLEOTIDE SEQUENCE [LARGE SCALE GENOMIC DNA]</scope>
</reference>
<feature type="domain" description="Tyrosine-protein phosphatase" evidence="4">
    <location>
        <begin position="83"/>
        <end position="225"/>
    </location>
</feature>
<protein>
    <submittedName>
        <fullName evidence="6">Uncharacterized protein</fullName>
    </submittedName>
</protein>
<keyword evidence="1" id="KW-0378">Hydrolase</keyword>
<evidence type="ECO:0000259" key="5">
    <source>
        <dbReference type="PROSITE" id="PS50056"/>
    </source>
</evidence>
<dbReference type="CDD" id="cd14498">
    <property type="entry name" value="DSP"/>
    <property type="match status" value="1"/>
</dbReference>
<dbReference type="PROSITE" id="PS50056">
    <property type="entry name" value="TYR_PHOSPHATASE_2"/>
    <property type="match status" value="1"/>
</dbReference>
<dbReference type="EMBL" id="CAUYUE010000013">
    <property type="protein sequence ID" value="CAK0786008.1"/>
    <property type="molecule type" value="Genomic_DNA"/>
</dbReference>
<dbReference type="SUPFAM" id="SSF52799">
    <property type="entry name" value="(Phosphotyrosine protein) phosphatases II"/>
    <property type="match status" value="1"/>
</dbReference>
<keyword evidence="2" id="KW-0904">Protein phosphatase</keyword>
<evidence type="ECO:0000313" key="6">
    <source>
        <dbReference type="EMBL" id="CAK0786008.1"/>
    </source>
</evidence>
<name>A0AAV1IFB0_9CHLO</name>
<dbReference type="AlphaFoldDB" id="A0AAV1IFB0"/>
<dbReference type="InterPro" id="IPR029021">
    <property type="entry name" value="Prot-tyrosine_phosphatase-like"/>
</dbReference>
<feature type="compositionally biased region" description="Polar residues" evidence="3">
    <location>
        <begin position="360"/>
        <end position="382"/>
    </location>
</feature>
<evidence type="ECO:0000256" key="3">
    <source>
        <dbReference type="SAM" id="MobiDB-lite"/>
    </source>
</evidence>
<feature type="domain" description="Tyrosine specific protein phosphatases" evidence="5">
    <location>
        <begin position="152"/>
        <end position="203"/>
    </location>
</feature>
<organism evidence="6 7">
    <name type="scientific">Coccomyxa viridis</name>
    <dbReference type="NCBI Taxonomy" id="1274662"/>
    <lineage>
        <taxon>Eukaryota</taxon>
        <taxon>Viridiplantae</taxon>
        <taxon>Chlorophyta</taxon>
        <taxon>core chlorophytes</taxon>
        <taxon>Trebouxiophyceae</taxon>
        <taxon>Trebouxiophyceae incertae sedis</taxon>
        <taxon>Coccomyxaceae</taxon>
        <taxon>Coccomyxa</taxon>
    </lineage>
</organism>
<evidence type="ECO:0000313" key="7">
    <source>
        <dbReference type="Proteomes" id="UP001314263"/>
    </source>
</evidence>
<dbReference type="Proteomes" id="UP001314263">
    <property type="component" value="Unassembled WGS sequence"/>
</dbReference>
<evidence type="ECO:0000256" key="2">
    <source>
        <dbReference type="ARBA" id="ARBA00022912"/>
    </source>
</evidence>
<proteinExistence type="predicted"/>
<dbReference type="PROSITE" id="PS00383">
    <property type="entry name" value="TYR_PHOSPHATASE_1"/>
    <property type="match status" value="1"/>
</dbReference>
<accession>A0AAV1IFB0</accession>
<gene>
    <name evidence="6" type="ORF">CVIRNUC_009221</name>
</gene>
<dbReference type="InterPro" id="IPR000387">
    <property type="entry name" value="Tyr_Pase_dom"/>
</dbReference>
<dbReference type="InterPro" id="IPR000340">
    <property type="entry name" value="Dual-sp_phosphatase_cat-dom"/>
</dbReference>
<dbReference type="PANTHER" id="PTHR46381:SF2">
    <property type="entry name" value="MAP KINASE PHOSPHATASE"/>
    <property type="match status" value="1"/>
</dbReference>
<feature type="compositionally biased region" description="Polar residues" evidence="3">
    <location>
        <begin position="436"/>
        <end position="446"/>
    </location>
</feature>
<dbReference type="PANTHER" id="PTHR46381">
    <property type="entry name" value="MKPA PROTEIN"/>
    <property type="match status" value="1"/>
</dbReference>
<evidence type="ECO:0000259" key="4">
    <source>
        <dbReference type="PROSITE" id="PS50054"/>
    </source>
</evidence>